<comment type="caution">
    <text evidence="1">The sequence shown here is derived from an EMBL/GenBank/DDBJ whole genome shotgun (WGS) entry which is preliminary data.</text>
</comment>
<proteinExistence type="predicted"/>
<dbReference type="AlphaFoldDB" id="A0A430FFR2"/>
<reference evidence="1 2" key="1">
    <citation type="submission" date="2018-09" db="EMBL/GenBank/DDBJ databases">
        <title>Characterization of the phylogenetic diversity of five novel species belonging to the genus Bifidobacterium.</title>
        <authorList>
            <person name="Lugli G.A."/>
            <person name="Duranti S."/>
            <person name="Milani C."/>
        </authorList>
    </citation>
    <scope>NUCLEOTIDE SEQUENCE [LARGE SCALE GENOMIC DNA]</scope>
    <source>
        <strain evidence="1 2">2033B</strain>
    </source>
</reference>
<keyword evidence="2" id="KW-1185">Reference proteome</keyword>
<dbReference type="EMBL" id="QXGK01000026">
    <property type="protein sequence ID" value="RSX51677.1"/>
    <property type="molecule type" value="Genomic_DNA"/>
</dbReference>
<organism evidence="1 2">
    <name type="scientific">Bifidobacterium samirii</name>
    <dbReference type="NCBI Taxonomy" id="2306974"/>
    <lineage>
        <taxon>Bacteria</taxon>
        <taxon>Bacillati</taxon>
        <taxon>Actinomycetota</taxon>
        <taxon>Actinomycetes</taxon>
        <taxon>Bifidobacteriales</taxon>
        <taxon>Bifidobacteriaceae</taxon>
        <taxon>Bifidobacterium</taxon>
    </lineage>
</organism>
<sequence>MPPSEIATLDWAPVDHDAVALLTKLDADGLTAALDRATVEEDR</sequence>
<accession>A0A430FFR2</accession>
<name>A0A430FFR2_9BIFI</name>
<gene>
    <name evidence="1" type="ORF">D2E24_1867</name>
</gene>
<protein>
    <submittedName>
        <fullName evidence="1">Uncharacterized protein</fullName>
    </submittedName>
</protein>
<dbReference type="Proteomes" id="UP000287470">
    <property type="component" value="Unassembled WGS sequence"/>
</dbReference>
<evidence type="ECO:0000313" key="2">
    <source>
        <dbReference type="Proteomes" id="UP000287470"/>
    </source>
</evidence>
<evidence type="ECO:0000313" key="1">
    <source>
        <dbReference type="EMBL" id="RSX51677.1"/>
    </source>
</evidence>